<keyword evidence="1" id="KW-0472">Membrane</keyword>
<dbReference type="EMBL" id="KV921894">
    <property type="protein sequence ID" value="ORE08024.1"/>
    <property type="molecule type" value="Genomic_DNA"/>
</dbReference>
<reference evidence="2" key="1">
    <citation type="journal article" date="2016" name="Proc. Natl. Acad. Sci. U.S.A.">
        <title>Lipid metabolic changes in an early divergent fungus govern the establishment of a mutualistic symbiosis with endobacteria.</title>
        <authorList>
            <person name="Lastovetsky O.A."/>
            <person name="Gaspar M.L."/>
            <person name="Mondo S.J."/>
            <person name="LaButti K.M."/>
            <person name="Sandor L."/>
            <person name="Grigoriev I.V."/>
            <person name="Henry S.A."/>
            <person name="Pawlowska T.E."/>
        </authorList>
    </citation>
    <scope>NUCLEOTIDE SEQUENCE [LARGE SCALE GENOMIC DNA]</scope>
    <source>
        <strain evidence="2">ATCC 52814</strain>
    </source>
</reference>
<keyword evidence="1" id="KW-0812">Transmembrane</keyword>
<keyword evidence="1" id="KW-1133">Transmembrane helix</keyword>
<organism evidence="2">
    <name type="scientific">Rhizopus microsporus var. microsporus</name>
    <dbReference type="NCBI Taxonomy" id="86635"/>
    <lineage>
        <taxon>Eukaryota</taxon>
        <taxon>Fungi</taxon>
        <taxon>Fungi incertae sedis</taxon>
        <taxon>Mucoromycota</taxon>
        <taxon>Mucoromycotina</taxon>
        <taxon>Mucoromycetes</taxon>
        <taxon>Mucorales</taxon>
        <taxon>Mucorineae</taxon>
        <taxon>Rhizopodaceae</taxon>
        <taxon>Rhizopus</taxon>
    </lineage>
</organism>
<gene>
    <name evidence="2" type="ORF">BCV72DRAFT_97411</name>
</gene>
<evidence type="ECO:0000256" key="1">
    <source>
        <dbReference type="SAM" id="Phobius"/>
    </source>
</evidence>
<name>A0A1X0R7T2_RHIZD</name>
<feature type="transmembrane region" description="Helical" evidence="1">
    <location>
        <begin position="53"/>
        <end position="72"/>
    </location>
</feature>
<sequence>MIPWGHRLLYSSLVFFKKDMGQCLTFRVPTILLSPSLSFFFLFLSFFLLPFHYFTLLFFFPLLLYLFLYYFLL</sequence>
<protein>
    <submittedName>
        <fullName evidence="2">Uncharacterized protein</fullName>
    </submittedName>
</protein>
<evidence type="ECO:0000313" key="2">
    <source>
        <dbReference type="EMBL" id="ORE08024.1"/>
    </source>
</evidence>
<dbReference type="Proteomes" id="UP000242414">
    <property type="component" value="Unassembled WGS sequence"/>
</dbReference>
<dbReference type="AlphaFoldDB" id="A0A1X0R7T2"/>
<accession>A0A1X0R7T2</accession>
<proteinExistence type="predicted"/>
<feature type="transmembrane region" description="Helical" evidence="1">
    <location>
        <begin position="26"/>
        <end position="47"/>
    </location>
</feature>
<dbReference type="VEuPathDB" id="FungiDB:BCV72DRAFT_97411"/>